<dbReference type="OrthoDB" id="8768428at2"/>
<dbReference type="EMBL" id="SMLK01000001">
    <property type="protein sequence ID" value="TFZ08928.1"/>
    <property type="molecule type" value="Genomic_DNA"/>
</dbReference>
<sequence length="726" mass="81517">MTMAAAASASAAVPQGSPQVPEEAFVDLDKPDFKTFWNAFVWRFLNRNPARPTIAINWQFVLPTGGLSTDPQHIILLESFKTVVWGMLTNDAYGKKLKVGTLGSISGGIREAFRWFVWNGIKDFSQLTPAVQERYHNVLAQLILKREEVYPDFVAEGYGFGYHSPSLRSVLEEDLEEEDEAKVDDQAEDDGFTYSQVANRINIIYYIYAQRVLLQKRKLPALSRAPFKGRSGGEVTSGIVAHAINRIPALPQAVSIPMLAEVFRWVDEVGPEIRRAHFAFQNSKDGGRRAVMSAFAKLDAAGFSSERLAALPWRERNEGRIEGAEDPLAFGYHRMRLAVLMLRDACVLAVQYLAGLRISEVCSAKVLKDKVNGLPSCVYKMQSPDGMMDLYFLKGVLTKGQAEPKANDWVIGCAPYRSKELPVIVRALNLLHDVVTPFLDDDKEAPLFVHFKNRWGMPASADSVHQATGTDLQRGCRRFIRCFVDLSTLPDFDRHGNSLVRYRRTRGQCIRTHQGRKTFADFCLKTRKTALHALSLHFGHLTDSITYRGYYEPVQRLHDDVEMFGHSATVDFFVSRSEGKVVFGTMAAAVNDFLKEFKLEGIKDPAELRDKVTDIVITHDLRIYFNDNGNCLISMAPLKSRCQAAAGGPSWMHTRPNEKTRTVSMCGGCDCLALGREHLPFYETRAAAWKEAAQDRANRVAVRSYEQSRKIVRILKAPAYDASQPC</sequence>
<dbReference type="Proteomes" id="UP000297839">
    <property type="component" value="Unassembled WGS sequence"/>
</dbReference>
<protein>
    <recommendedName>
        <fullName evidence="3">Tyr recombinase domain-containing protein</fullName>
    </recommendedName>
</protein>
<dbReference type="GO" id="GO:0003677">
    <property type="term" value="F:DNA binding"/>
    <property type="evidence" value="ECO:0007669"/>
    <property type="project" value="InterPro"/>
</dbReference>
<gene>
    <name evidence="1" type="ORF">EZ216_07240</name>
</gene>
<keyword evidence="2" id="KW-1185">Reference proteome</keyword>
<accession>A0A4Z0CE88</accession>
<dbReference type="GO" id="GO:0015074">
    <property type="term" value="P:DNA integration"/>
    <property type="evidence" value="ECO:0007669"/>
    <property type="project" value="InterPro"/>
</dbReference>
<comment type="caution">
    <text evidence="1">The sequence shown here is derived from an EMBL/GenBank/DDBJ whole genome shotgun (WGS) entry which is preliminary data.</text>
</comment>
<reference evidence="1 2" key="1">
    <citation type="submission" date="2019-03" db="EMBL/GenBank/DDBJ databases">
        <title>Ramlibacter sp. 18x22-1, whole genome shotgun sequence.</title>
        <authorList>
            <person name="Zhang X."/>
            <person name="Feng G."/>
            <person name="Zhu H."/>
        </authorList>
    </citation>
    <scope>NUCLEOTIDE SEQUENCE [LARGE SCALE GENOMIC DNA]</scope>
    <source>
        <strain evidence="1 2">18x22-1</strain>
    </source>
</reference>
<proteinExistence type="predicted"/>
<dbReference type="InterPro" id="IPR013762">
    <property type="entry name" value="Integrase-like_cat_sf"/>
</dbReference>
<organism evidence="1 2">
    <name type="scientific">Ramlibacter humi</name>
    <dbReference type="NCBI Taxonomy" id="2530451"/>
    <lineage>
        <taxon>Bacteria</taxon>
        <taxon>Pseudomonadati</taxon>
        <taxon>Pseudomonadota</taxon>
        <taxon>Betaproteobacteria</taxon>
        <taxon>Burkholderiales</taxon>
        <taxon>Comamonadaceae</taxon>
        <taxon>Ramlibacter</taxon>
    </lineage>
</organism>
<evidence type="ECO:0000313" key="1">
    <source>
        <dbReference type="EMBL" id="TFZ08928.1"/>
    </source>
</evidence>
<dbReference type="RefSeq" id="WP_135249013.1">
    <property type="nucleotide sequence ID" value="NZ_SMLK01000001.1"/>
</dbReference>
<dbReference type="GO" id="GO:0006310">
    <property type="term" value="P:DNA recombination"/>
    <property type="evidence" value="ECO:0007669"/>
    <property type="project" value="InterPro"/>
</dbReference>
<evidence type="ECO:0000313" key="2">
    <source>
        <dbReference type="Proteomes" id="UP000297839"/>
    </source>
</evidence>
<dbReference type="AlphaFoldDB" id="A0A4Z0CE88"/>
<evidence type="ECO:0008006" key="3">
    <source>
        <dbReference type="Google" id="ProtNLM"/>
    </source>
</evidence>
<dbReference type="Gene3D" id="1.10.443.10">
    <property type="entry name" value="Intergrase catalytic core"/>
    <property type="match status" value="1"/>
</dbReference>
<name>A0A4Z0CE88_9BURK</name>